<reference evidence="1" key="1">
    <citation type="submission" date="2019-08" db="EMBL/GenBank/DDBJ databases">
        <authorList>
            <person name="Kucharzyk K."/>
            <person name="Murdoch R.W."/>
            <person name="Higgins S."/>
            <person name="Loffler F."/>
        </authorList>
    </citation>
    <scope>NUCLEOTIDE SEQUENCE</scope>
</reference>
<gene>
    <name evidence="1" type="ORF">SDC9_82311</name>
</gene>
<dbReference type="InterPro" id="IPR004948">
    <property type="entry name" value="Nuc-triphosphatase_THEP1"/>
</dbReference>
<proteinExistence type="predicted"/>
<dbReference type="InterPro" id="IPR027417">
    <property type="entry name" value="P-loop_NTPase"/>
</dbReference>
<dbReference type="EMBL" id="VSSQ01007374">
    <property type="protein sequence ID" value="MPM35718.1"/>
    <property type="molecule type" value="Genomic_DNA"/>
</dbReference>
<dbReference type="GO" id="GO:0017111">
    <property type="term" value="F:ribonucleoside triphosphate phosphatase activity"/>
    <property type="evidence" value="ECO:0007669"/>
    <property type="project" value="InterPro"/>
</dbReference>
<comment type="caution">
    <text evidence="1">The sequence shown here is derived from an EMBL/GenBank/DDBJ whole genome shotgun (WGS) entry which is preliminary data.</text>
</comment>
<evidence type="ECO:0008006" key="2">
    <source>
        <dbReference type="Google" id="ProtNLM"/>
    </source>
</evidence>
<sequence>MQPRLTLVVAPLNGGKTTHLAKLIDAAERDGLVVSGVLALANPEKTWYRLKDLSTTESRLALSEKQELGKGRIGRFFIDDEAFAWANALIERSLATADVVVFDEIGKLEMEEHGLAPSFHKALAQDRAIILAAVRDAHVEVVMNHFGLEASALTLVQVKKEDGTNE</sequence>
<dbReference type="AlphaFoldDB" id="A0A644Z612"/>
<organism evidence="1">
    <name type="scientific">bioreactor metagenome</name>
    <dbReference type="NCBI Taxonomy" id="1076179"/>
    <lineage>
        <taxon>unclassified sequences</taxon>
        <taxon>metagenomes</taxon>
        <taxon>ecological metagenomes</taxon>
    </lineage>
</organism>
<dbReference type="Gene3D" id="3.40.50.300">
    <property type="entry name" value="P-loop containing nucleotide triphosphate hydrolases"/>
    <property type="match status" value="1"/>
</dbReference>
<dbReference type="Pfam" id="PF03266">
    <property type="entry name" value="NTPase_1"/>
    <property type="match status" value="1"/>
</dbReference>
<evidence type="ECO:0000313" key="1">
    <source>
        <dbReference type="EMBL" id="MPM35718.1"/>
    </source>
</evidence>
<protein>
    <recommendedName>
        <fullName evidence="2">NTPase</fullName>
    </recommendedName>
</protein>
<accession>A0A644Z612</accession>
<name>A0A644Z612_9ZZZZ</name>